<dbReference type="InterPro" id="IPR002213">
    <property type="entry name" value="UDP_glucos_trans"/>
</dbReference>
<evidence type="ECO:0000313" key="4">
    <source>
        <dbReference type="Proteomes" id="UP000261284"/>
    </source>
</evidence>
<gene>
    <name evidence="3" type="ORF">DXN05_16320</name>
</gene>
<evidence type="ECO:0000313" key="3">
    <source>
        <dbReference type="EMBL" id="RFM27035.1"/>
    </source>
</evidence>
<dbReference type="GO" id="GO:0008194">
    <property type="term" value="F:UDP-glycosyltransferase activity"/>
    <property type="evidence" value="ECO:0007669"/>
    <property type="project" value="InterPro"/>
</dbReference>
<organism evidence="3 4">
    <name type="scientific">Deminuibacter soli</name>
    <dbReference type="NCBI Taxonomy" id="2291815"/>
    <lineage>
        <taxon>Bacteria</taxon>
        <taxon>Pseudomonadati</taxon>
        <taxon>Bacteroidota</taxon>
        <taxon>Chitinophagia</taxon>
        <taxon>Chitinophagales</taxon>
        <taxon>Chitinophagaceae</taxon>
        <taxon>Deminuibacter</taxon>
    </lineage>
</organism>
<dbReference type="EMBL" id="QTJU01000006">
    <property type="protein sequence ID" value="RFM27035.1"/>
    <property type="molecule type" value="Genomic_DNA"/>
</dbReference>
<keyword evidence="1" id="KW-0328">Glycosyltransferase</keyword>
<dbReference type="RefSeq" id="WP_116848342.1">
    <property type="nucleotide sequence ID" value="NZ_QTJU01000006.1"/>
</dbReference>
<dbReference type="PANTHER" id="PTHR48043:SF145">
    <property type="entry name" value="FI06409P-RELATED"/>
    <property type="match status" value="1"/>
</dbReference>
<dbReference type="PANTHER" id="PTHR48043">
    <property type="entry name" value="EG:EG0003.4 PROTEIN-RELATED"/>
    <property type="match status" value="1"/>
</dbReference>
<dbReference type="InterPro" id="IPR050271">
    <property type="entry name" value="UDP-glycosyltransferase"/>
</dbReference>
<dbReference type="Proteomes" id="UP000261284">
    <property type="component" value="Unassembled WGS sequence"/>
</dbReference>
<reference evidence="3 4" key="1">
    <citation type="submission" date="2018-08" db="EMBL/GenBank/DDBJ databases">
        <title>Chitinophagaceae sp. K23C18032701, a novel bacterium isolated from forest soil.</title>
        <authorList>
            <person name="Wang C."/>
        </authorList>
    </citation>
    <scope>NUCLEOTIDE SEQUENCE [LARGE SCALE GENOMIC DNA]</scope>
    <source>
        <strain evidence="3 4">K23C18032701</strain>
    </source>
</reference>
<dbReference type="SUPFAM" id="SSF53756">
    <property type="entry name" value="UDP-Glycosyltransferase/glycogen phosphorylase"/>
    <property type="match status" value="1"/>
</dbReference>
<sequence>MLDQVRQKKVLFATVPADGHFNPLTGLAKYLQQQGWEVKWYTSGLYQAKLGKLGIPHLPFKKALDANGSNVDSVFPKRTEIKSKIAKLNFDLIHIFSDRAQEYYEDIREIYRDFRFDLMIADSVFSAIPIVKAALAVPVVAVGIVPLPEKSRYLAPYGLGMTPPGNFLQLMKYRLLHLVSHKILFKESIAAYAKALAAHGVQSNGAQLFDVILKHADLVLQSGSPAFEYRRPDMGRNIEFVGALHPYQAPEKAAVPEWFNTVLHTYKKIVLVTQGTVEKDYNKLIKPTVDALKDTDTLVIVTTGGSNTTFLRARYPYKNVIVEDFVPYDLIMPHVSVFVTNGGYGGVLLSIKHQLPIVAAGMHEGKNEICARVGYFNIGIDLETESPDPVQVREAVQKVINDAAYKKHIKAVAADLEQYEPMVLATHHIDALLTATA</sequence>
<comment type="caution">
    <text evidence="3">The sequence shown here is derived from an EMBL/GenBank/DDBJ whole genome shotgun (WGS) entry which is preliminary data.</text>
</comment>
<protein>
    <submittedName>
        <fullName evidence="3">Glycosyltransferase</fullName>
    </submittedName>
</protein>
<name>A0A3E1NGF0_9BACT</name>
<evidence type="ECO:0000256" key="2">
    <source>
        <dbReference type="ARBA" id="ARBA00022679"/>
    </source>
</evidence>
<evidence type="ECO:0000256" key="1">
    <source>
        <dbReference type="ARBA" id="ARBA00022676"/>
    </source>
</evidence>
<proteinExistence type="predicted"/>
<keyword evidence="4" id="KW-1185">Reference proteome</keyword>
<dbReference type="OrthoDB" id="6620093at2"/>
<dbReference type="CDD" id="cd03784">
    <property type="entry name" value="GT1_Gtf-like"/>
    <property type="match status" value="1"/>
</dbReference>
<keyword evidence="2 3" id="KW-0808">Transferase</keyword>
<dbReference type="Pfam" id="PF00201">
    <property type="entry name" value="UDPGT"/>
    <property type="match status" value="1"/>
</dbReference>
<dbReference type="Gene3D" id="3.40.50.2000">
    <property type="entry name" value="Glycogen Phosphorylase B"/>
    <property type="match status" value="2"/>
</dbReference>
<accession>A0A3E1NGF0</accession>
<dbReference type="AlphaFoldDB" id="A0A3E1NGF0"/>